<accession>A0A1H4I698</accession>
<name>A0A1H4I698_TSUTY</name>
<dbReference type="RefSeq" id="WP_068742480.1">
    <property type="nucleotide sequence ID" value="NZ_CBDRGN010000002.1"/>
</dbReference>
<sequence>MDEIEAHTLFVQWSEAHYKRGVFFDADFAPDDEANDWVEALVVGAVAAMTNAGTCLTFAGTKVWGGKVYAVLNGDEVMIRDVESAAADEAIPELFGHLDQIAAAQGQPERWNIFYDGDPAGMAYFVAPAELVASAELDVRDLDVGATWFRVTKTPDGYTLSPK</sequence>
<dbReference type="AlphaFoldDB" id="A0A1H4I698"/>
<evidence type="ECO:0000313" key="2">
    <source>
        <dbReference type="Proteomes" id="UP000182241"/>
    </source>
</evidence>
<evidence type="ECO:0000313" key="1">
    <source>
        <dbReference type="EMBL" id="SEB29483.1"/>
    </source>
</evidence>
<reference evidence="2" key="1">
    <citation type="submission" date="2016-10" db="EMBL/GenBank/DDBJ databases">
        <authorList>
            <person name="Varghese N."/>
            <person name="Submissions S."/>
        </authorList>
    </citation>
    <scope>NUCLEOTIDE SEQUENCE [LARGE SCALE GENOMIC DNA]</scope>
    <source>
        <strain evidence="2">DSM 44234</strain>
    </source>
</reference>
<dbReference type="Proteomes" id="UP000182241">
    <property type="component" value="Unassembled WGS sequence"/>
</dbReference>
<organism evidence="1 2">
    <name type="scientific">Tsukamurella tyrosinosolvens</name>
    <dbReference type="NCBI Taxonomy" id="57704"/>
    <lineage>
        <taxon>Bacteria</taxon>
        <taxon>Bacillati</taxon>
        <taxon>Actinomycetota</taxon>
        <taxon>Actinomycetes</taxon>
        <taxon>Mycobacteriales</taxon>
        <taxon>Tsukamurellaceae</taxon>
        <taxon>Tsukamurella</taxon>
    </lineage>
</organism>
<gene>
    <name evidence="1" type="ORF">SAMN04489793_0025</name>
</gene>
<dbReference type="OrthoDB" id="4631573at2"/>
<keyword evidence="2" id="KW-1185">Reference proteome</keyword>
<protein>
    <submittedName>
        <fullName evidence="1">Uncharacterized protein</fullName>
    </submittedName>
</protein>
<dbReference type="EMBL" id="FNSA01000001">
    <property type="protein sequence ID" value="SEB29483.1"/>
    <property type="molecule type" value="Genomic_DNA"/>
</dbReference>
<proteinExistence type="predicted"/>